<organism evidence="4 6">
    <name type="scientific">Labedella gwakjiensis</name>
    <dbReference type="NCBI Taxonomy" id="390269"/>
    <lineage>
        <taxon>Bacteria</taxon>
        <taxon>Bacillati</taxon>
        <taxon>Actinomycetota</taxon>
        <taxon>Actinomycetes</taxon>
        <taxon>Micrococcales</taxon>
        <taxon>Microbacteriaceae</taxon>
        <taxon>Labedella</taxon>
    </lineage>
</organism>
<dbReference type="PANTHER" id="PTHR12126:SF11">
    <property type="entry name" value="NADH DEHYDROGENASE [UBIQUINONE] 1 ALPHA SUBCOMPLEX SUBUNIT 9, MITOCHONDRIAL"/>
    <property type="match status" value="1"/>
</dbReference>
<dbReference type="SUPFAM" id="SSF55961">
    <property type="entry name" value="Bet v1-like"/>
    <property type="match status" value="1"/>
</dbReference>
<evidence type="ECO:0000313" key="7">
    <source>
        <dbReference type="Proteomes" id="UP000268291"/>
    </source>
</evidence>
<gene>
    <name evidence="4" type="ORF">CLV49_1532</name>
    <name evidence="5" type="ORF">ELQ93_11535</name>
</gene>
<comment type="caution">
    <text evidence="4">The sequence shown here is derived from an EMBL/GenBank/DDBJ whole genome shotgun (WGS) entry which is preliminary data.</text>
</comment>
<protein>
    <submittedName>
        <fullName evidence="5">SDR family oxidoreductase</fullName>
    </submittedName>
    <submittedName>
        <fullName evidence="4">Uncharacterized protein YbjT (DUF2867 family)</fullName>
    </submittedName>
</protein>
<proteinExistence type="predicted"/>
<dbReference type="SUPFAM" id="SSF51735">
    <property type="entry name" value="NAD(P)-binding Rossmann-fold domains"/>
    <property type="match status" value="1"/>
</dbReference>
<name>A0A2P8GVC9_9MICO</name>
<evidence type="ECO:0000259" key="3">
    <source>
        <dbReference type="Pfam" id="PF13460"/>
    </source>
</evidence>
<feature type="transmembrane region" description="Helical" evidence="2">
    <location>
        <begin position="467"/>
        <end position="484"/>
    </location>
</feature>
<evidence type="ECO:0000313" key="6">
    <source>
        <dbReference type="Proteomes" id="UP000241203"/>
    </source>
</evidence>
<keyword evidence="2" id="KW-1133">Transmembrane helix</keyword>
<dbReference type="InterPro" id="IPR036291">
    <property type="entry name" value="NAD(P)-bd_dom_sf"/>
</dbReference>
<reference evidence="4 6" key="1">
    <citation type="submission" date="2018-03" db="EMBL/GenBank/DDBJ databases">
        <title>Genomic Encyclopedia of Archaeal and Bacterial Type Strains, Phase II (KMG-II): from individual species to whole genera.</title>
        <authorList>
            <person name="Goeker M."/>
        </authorList>
    </citation>
    <scope>NUCLEOTIDE SEQUENCE [LARGE SCALE GENOMIC DNA]</scope>
    <source>
        <strain evidence="4 6">DSM 21548</strain>
    </source>
</reference>
<accession>A0A2P8GVC9</accession>
<dbReference type="Pfam" id="PF13460">
    <property type="entry name" value="NAD_binding_10"/>
    <property type="match status" value="1"/>
</dbReference>
<dbReference type="EMBL" id="RZGY01000001">
    <property type="protein sequence ID" value="RUQ87509.1"/>
    <property type="molecule type" value="Genomic_DNA"/>
</dbReference>
<dbReference type="GO" id="GO:0044877">
    <property type="term" value="F:protein-containing complex binding"/>
    <property type="evidence" value="ECO:0007669"/>
    <property type="project" value="TreeGrafter"/>
</dbReference>
<feature type="region of interest" description="Disordered" evidence="1">
    <location>
        <begin position="320"/>
        <end position="340"/>
    </location>
</feature>
<dbReference type="RefSeq" id="WP_106563000.1">
    <property type="nucleotide sequence ID" value="NZ_PYAU01000001.1"/>
</dbReference>
<evidence type="ECO:0000256" key="2">
    <source>
        <dbReference type="SAM" id="Phobius"/>
    </source>
</evidence>
<keyword evidence="7" id="KW-1185">Reference proteome</keyword>
<dbReference type="AlphaFoldDB" id="A0A2P8GVC9"/>
<dbReference type="InterPro" id="IPR016040">
    <property type="entry name" value="NAD(P)-bd_dom"/>
</dbReference>
<dbReference type="EMBL" id="PYAU01000001">
    <property type="protein sequence ID" value="PSL37924.1"/>
    <property type="molecule type" value="Genomic_DNA"/>
</dbReference>
<dbReference type="OrthoDB" id="9774199at2"/>
<evidence type="ECO:0000313" key="5">
    <source>
        <dbReference type="EMBL" id="RUQ87509.1"/>
    </source>
</evidence>
<keyword evidence="2" id="KW-0812">Transmembrane</keyword>
<evidence type="ECO:0000313" key="4">
    <source>
        <dbReference type="EMBL" id="PSL37924.1"/>
    </source>
</evidence>
<reference evidence="5 7" key="2">
    <citation type="submission" date="2018-12" db="EMBL/GenBank/DDBJ databases">
        <authorList>
            <person name="hu s."/>
            <person name="Xu Y."/>
            <person name="Xu B."/>
            <person name="Li F."/>
        </authorList>
    </citation>
    <scope>NUCLEOTIDE SEQUENCE [LARGE SCALE GENOMIC DNA]</scope>
    <source>
        <strain evidence="5 7">KSW2-17</strain>
    </source>
</reference>
<feature type="domain" description="NAD(P)-binding" evidence="3">
    <location>
        <begin position="14"/>
        <end position="141"/>
    </location>
</feature>
<dbReference type="Gene3D" id="3.40.50.720">
    <property type="entry name" value="NAD(P)-binding Rossmann-like Domain"/>
    <property type="match status" value="1"/>
</dbReference>
<dbReference type="PANTHER" id="PTHR12126">
    <property type="entry name" value="NADH-UBIQUINONE OXIDOREDUCTASE 39 KDA SUBUNIT-RELATED"/>
    <property type="match status" value="1"/>
</dbReference>
<dbReference type="Proteomes" id="UP000241203">
    <property type="component" value="Unassembled WGS sequence"/>
</dbReference>
<dbReference type="Proteomes" id="UP000268291">
    <property type="component" value="Unassembled WGS sequence"/>
</dbReference>
<dbReference type="Pfam" id="PF11066">
    <property type="entry name" value="DUF2867"/>
    <property type="match status" value="1"/>
</dbReference>
<sequence>MDTPDTRRLALVTGSTGYIGGRLAPRLLEAGYRVRVLARNPDRLRDVPWAGDVEIVRGDLLDASTLDAAFADVDVAYYLVHSMTGSHGKAGFEDSERRSAENVARVAKRSDVSRLVYLGGLHPDDVKLSRHLQSRTEVGEILLASGVPTAVLQAGVVIGSGSASFEMVRHLTEVLPYMPAPRWVRNKIQPIAVRDVMHYLIGAADLPADVNRAFDIGGPDVLRYGQMMNGYAVEAGLPQRPIAPLPVLTPRLASHWVNLVTPIPRSLAMPLVESLQHECVVREHDIDAYIPEPDGGLTGYRRAVQLALTKVRDGAVETSWQDASVADAPSDPLPSDPDWSGHTVFTDDRTRETEASPDKVWTVIEAIGGENGWYSFPLAWAVRGWMDKLVGGVGLRRGRRHPTRLNIGEALDWWRVEKLDRGRFLRLRAEMKVPGLAWLEMSVEPTATGSSYRQRAVFFPHGLTGRLYWFAILPFHGVIFAGMARRITAEAARHDG</sequence>
<dbReference type="InterPro" id="IPR051207">
    <property type="entry name" value="ComplexI_NDUFA9_subunit"/>
</dbReference>
<dbReference type="InterPro" id="IPR021295">
    <property type="entry name" value="DUF2867"/>
</dbReference>
<keyword evidence="2" id="KW-0472">Membrane</keyword>
<evidence type="ECO:0000256" key="1">
    <source>
        <dbReference type="SAM" id="MobiDB-lite"/>
    </source>
</evidence>